<feature type="compositionally biased region" description="Basic and acidic residues" evidence="1">
    <location>
        <begin position="32"/>
        <end position="46"/>
    </location>
</feature>
<feature type="compositionally biased region" description="Low complexity" evidence="1">
    <location>
        <begin position="51"/>
        <end position="66"/>
    </location>
</feature>
<feature type="compositionally biased region" description="Acidic residues" evidence="1">
    <location>
        <begin position="120"/>
        <end position="129"/>
    </location>
</feature>
<feature type="region of interest" description="Disordered" evidence="1">
    <location>
        <begin position="28"/>
        <end position="129"/>
    </location>
</feature>
<dbReference type="EMBL" id="OZ035829">
    <property type="protein sequence ID" value="CAL1611480.1"/>
    <property type="molecule type" value="Genomic_DNA"/>
</dbReference>
<accession>A0AAV2ME18</accession>
<organism evidence="2 3">
    <name type="scientific">Knipowitschia caucasica</name>
    <name type="common">Caucasian dwarf goby</name>
    <name type="synonym">Pomatoschistus caucasicus</name>
    <dbReference type="NCBI Taxonomy" id="637954"/>
    <lineage>
        <taxon>Eukaryota</taxon>
        <taxon>Metazoa</taxon>
        <taxon>Chordata</taxon>
        <taxon>Craniata</taxon>
        <taxon>Vertebrata</taxon>
        <taxon>Euteleostomi</taxon>
        <taxon>Actinopterygii</taxon>
        <taxon>Neopterygii</taxon>
        <taxon>Teleostei</taxon>
        <taxon>Neoteleostei</taxon>
        <taxon>Acanthomorphata</taxon>
        <taxon>Gobiaria</taxon>
        <taxon>Gobiiformes</taxon>
        <taxon>Gobioidei</taxon>
        <taxon>Gobiidae</taxon>
        <taxon>Gobiinae</taxon>
        <taxon>Knipowitschia</taxon>
    </lineage>
</organism>
<gene>
    <name evidence="2" type="ORF">KC01_LOCUS37889</name>
</gene>
<evidence type="ECO:0000313" key="3">
    <source>
        <dbReference type="Proteomes" id="UP001497482"/>
    </source>
</evidence>
<name>A0AAV2ME18_KNICA</name>
<dbReference type="Proteomes" id="UP001497482">
    <property type="component" value="Chromosome 7"/>
</dbReference>
<protein>
    <submittedName>
        <fullName evidence="2">Uncharacterized protein</fullName>
    </submittedName>
</protein>
<reference evidence="2 3" key="1">
    <citation type="submission" date="2024-04" db="EMBL/GenBank/DDBJ databases">
        <authorList>
            <person name="Waldvogel A.-M."/>
            <person name="Schoenle A."/>
        </authorList>
    </citation>
    <scope>NUCLEOTIDE SEQUENCE [LARGE SCALE GENOMIC DNA]</scope>
</reference>
<sequence>MTDLQGAQASGPQDKMEEIAGMMKSLMSSQYTRDKMVDKERTRQEQRWNAMQDQVQQLQQQLMRMQTEGSAHPEPTSRSVQVELDSRQRTFEAQANDDDDNMPRYPHRPYREPKLLPLGPEDDIEHFLM</sequence>
<dbReference type="AlphaFoldDB" id="A0AAV2ME18"/>
<keyword evidence="3" id="KW-1185">Reference proteome</keyword>
<evidence type="ECO:0000313" key="2">
    <source>
        <dbReference type="EMBL" id="CAL1611480.1"/>
    </source>
</evidence>
<evidence type="ECO:0000256" key="1">
    <source>
        <dbReference type="SAM" id="MobiDB-lite"/>
    </source>
</evidence>
<proteinExistence type="predicted"/>